<reference evidence="14" key="1">
    <citation type="submission" date="2013-04" db="EMBL/GenBank/DDBJ databases">
        <title>Marsupenaeus japonicus mRNA for ribophorin I, complete cds.</title>
        <authorList>
            <person name="Mekata T."/>
            <person name="Sudhakaran R."/>
            <person name="Itami T."/>
        </authorList>
    </citation>
    <scope>NUCLEOTIDE SEQUENCE</scope>
</reference>
<feature type="coiled-coil region" evidence="12">
    <location>
        <begin position="520"/>
        <end position="547"/>
    </location>
</feature>
<keyword evidence="6 11" id="KW-0812">Transmembrane</keyword>
<dbReference type="InterPro" id="IPR007676">
    <property type="entry name" value="Ribophorin_I"/>
</dbReference>
<evidence type="ECO:0000256" key="5">
    <source>
        <dbReference type="ARBA" id="ARBA00017611"/>
    </source>
</evidence>
<evidence type="ECO:0000256" key="1">
    <source>
        <dbReference type="ARBA" id="ARBA00002791"/>
    </source>
</evidence>
<evidence type="ECO:0000256" key="6">
    <source>
        <dbReference type="ARBA" id="ARBA00022692"/>
    </source>
</evidence>
<evidence type="ECO:0000256" key="11">
    <source>
        <dbReference type="RuleBase" id="RU361143"/>
    </source>
</evidence>
<evidence type="ECO:0000256" key="7">
    <source>
        <dbReference type="ARBA" id="ARBA00022729"/>
    </source>
</evidence>
<keyword evidence="8 11" id="KW-0256">Endoplasmic reticulum</keyword>
<dbReference type="OrthoDB" id="310030at2759"/>
<evidence type="ECO:0000256" key="9">
    <source>
        <dbReference type="ARBA" id="ARBA00022989"/>
    </source>
</evidence>
<evidence type="ECO:0000256" key="13">
    <source>
        <dbReference type="SAM" id="MobiDB-lite"/>
    </source>
</evidence>
<evidence type="ECO:0000256" key="4">
    <source>
        <dbReference type="ARBA" id="ARBA00008905"/>
    </source>
</evidence>
<dbReference type="Pfam" id="PF04597">
    <property type="entry name" value="Ribophorin_I"/>
    <property type="match status" value="1"/>
</dbReference>
<comment type="pathway">
    <text evidence="3 11">Protein modification; protein glycosylation.</text>
</comment>
<feature type="region of interest" description="Disordered" evidence="13">
    <location>
        <begin position="1"/>
        <end position="32"/>
    </location>
</feature>
<name>U3U9F5_PENJP</name>
<evidence type="ECO:0000256" key="12">
    <source>
        <dbReference type="SAM" id="Coils"/>
    </source>
</evidence>
<evidence type="ECO:0000256" key="10">
    <source>
        <dbReference type="ARBA" id="ARBA00023136"/>
    </source>
</evidence>
<comment type="similarity">
    <text evidence="4 11">Belongs to the OST1 family.</text>
</comment>
<keyword evidence="12" id="KW-0175">Coiled coil</keyword>
<dbReference type="GO" id="GO:0008250">
    <property type="term" value="C:oligosaccharyltransferase complex"/>
    <property type="evidence" value="ECO:0007669"/>
    <property type="project" value="UniProtKB-UniRule"/>
</dbReference>
<evidence type="ECO:0000313" key="14">
    <source>
        <dbReference type="EMBL" id="BAO01184.1"/>
    </source>
</evidence>
<protein>
    <recommendedName>
        <fullName evidence="5 11">Dolichyl-diphosphooligosaccharide--protein glycosyltransferase subunit 1</fullName>
    </recommendedName>
</protein>
<dbReference type="PANTHER" id="PTHR21049:SF0">
    <property type="entry name" value="DOLICHYL-DIPHOSPHOOLIGOSACCHARIDE--PROTEIN GLYCOSYLTRANSFERASE SUBUNIT 1"/>
    <property type="match status" value="1"/>
</dbReference>
<organism evidence="14">
    <name type="scientific">Penaeus japonicus</name>
    <name type="common">Kuruma prawn</name>
    <name type="synonym">Marsupenaeus japonicus</name>
    <dbReference type="NCBI Taxonomy" id="27405"/>
    <lineage>
        <taxon>Eukaryota</taxon>
        <taxon>Metazoa</taxon>
        <taxon>Ecdysozoa</taxon>
        <taxon>Arthropoda</taxon>
        <taxon>Crustacea</taxon>
        <taxon>Multicrustacea</taxon>
        <taxon>Malacostraca</taxon>
        <taxon>Eumalacostraca</taxon>
        <taxon>Eucarida</taxon>
        <taxon>Decapoda</taxon>
        <taxon>Dendrobranchiata</taxon>
        <taxon>Penaeoidea</taxon>
        <taxon>Penaeidae</taxon>
        <taxon>Penaeus</taxon>
    </lineage>
</organism>
<evidence type="ECO:0000256" key="2">
    <source>
        <dbReference type="ARBA" id="ARBA00004115"/>
    </source>
</evidence>
<dbReference type="UniPathway" id="UPA00378"/>
<dbReference type="AlphaFoldDB" id="U3U9F5"/>
<proteinExistence type="evidence at transcript level"/>
<evidence type="ECO:0000256" key="8">
    <source>
        <dbReference type="ARBA" id="ARBA00022824"/>
    </source>
</evidence>
<comment type="subunit">
    <text evidence="11">Component of the oligosaccharyltransferase (OST) complex.</text>
</comment>
<keyword evidence="9 11" id="KW-1133">Transmembrane helix</keyword>
<dbReference type="PANTHER" id="PTHR21049">
    <property type="entry name" value="RIBOPHORIN I"/>
    <property type="match status" value="1"/>
</dbReference>
<sequence>MSFWVPRRPPASETSPSDVPLPPGVGDPLFRPQSPSAASRMGVFSVLCVLGVLGGAVIDGVSATSYDSVNKDLLLKKVERKIDIAAQVVKITTKISLENAGSGAVRSFLVAFTKAEKDNLAFLNAQSGGTTLQLSESKVQEHQDNEFFKVELKDALQPGKVVNVEVECYLTRMLEPYPAIIQQGEKQLVRYLGNHYVLTPYTATTQTTTVTLPSPNVESYSRLKPNSHTDTSITYGPYDGVDPFSYDAMTIHYENNSPFLTVTNLERVIEVSHWGNIAVEETIDVLHTGAKLKGSFSRYDFQREHNTYSSVKSFKTIIPASAKDVYYRDEIGNISTSHMRIQDDAVELDLRPRFPLFGGWKTHYKIGYNVPSYEYLYNSGDDFVLKMRILDHVYDDVVVDELVVKVILPEGVRSIELETPYPVERKADALHYTYLDTIGRPVITITKNNLVESHIQDFTLKYTFPSILMLQEPLLVVVAFFILFITVILYVRLDLTLSKDDAIEAKMRVSSHCEMIDSHHDKRARQYEKLEEELQKLKVSKDVNQFQTATKKILQSIRDETQIISDLGAKIRLDNAEYADKVVELQKAEKALRDSMTQQLTNVEKLVQGKMTKQQYMDAETPLHKKKEEHLEKIKTILSGI</sequence>
<keyword evidence="7" id="KW-0732">Signal</keyword>
<comment type="subcellular location">
    <subcellularLocation>
        <location evidence="2 11">Endoplasmic reticulum membrane</location>
        <topology evidence="2 11">Single-pass type I membrane protein</topology>
    </subcellularLocation>
</comment>
<accession>U3U9F5</accession>
<comment type="function">
    <text evidence="1 11">Subunit of the oligosaccharyl transferase (OST) complex that catalyzes the initial transfer of a defined glycan (Glc(3)Man(9)GlcNAc(2) in eukaryotes) from the lipid carrier dolichol-pyrophosphate to an asparagine residue within an Asn-X-Ser/Thr consensus motif in nascent polypeptide chains, the first step in protein N-glycosylation. N-glycosylation occurs cotranslationally and the complex associates with the Sec61 complex at the channel-forming translocon complex that mediates protein translocation across the endoplasmic reticulum (ER). All subunits are required for a maximal enzyme activity.</text>
</comment>
<keyword evidence="10 11" id="KW-0472">Membrane</keyword>
<dbReference type="EMBL" id="AB817735">
    <property type="protein sequence ID" value="BAO01184.1"/>
    <property type="molecule type" value="mRNA"/>
</dbReference>
<dbReference type="GO" id="GO:0018279">
    <property type="term" value="P:protein N-linked glycosylation via asparagine"/>
    <property type="evidence" value="ECO:0007669"/>
    <property type="project" value="TreeGrafter"/>
</dbReference>
<feature type="transmembrane region" description="Helical" evidence="11">
    <location>
        <begin position="473"/>
        <end position="491"/>
    </location>
</feature>
<evidence type="ECO:0000256" key="3">
    <source>
        <dbReference type="ARBA" id="ARBA00004922"/>
    </source>
</evidence>